<dbReference type="Proteomes" id="UP000325315">
    <property type="component" value="Unassembled WGS sequence"/>
</dbReference>
<reference evidence="1" key="1">
    <citation type="submission" date="2019-08" db="EMBL/GenBank/DDBJ databases">
        <authorList>
            <person name="Liu F."/>
        </authorList>
    </citation>
    <scope>NUCLEOTIDE SEQUENCE [LARGE SCALE GENOMIC DNA]</scope>
    <source>
        <strain evidence="1">PA1801</strain>
        <tissue evidence="1">Leaf</tissue>
    </source>
</reference>
<name>A0A5B6W7F8_9ROSI</name>
<sequence>MMKNLLRNKSVLLVKVLWQRHGLEEATSEMKENMKSQYPNLFFGRFSRTKIPLGLESCNILFFSGDGIVVLRL</sequence>
<gene>
    <name evidence="1" type="ORF">EPI10_011013</name>
</gene>
<proteinExistence type="predicted"/>
<comment type="caution">
    <text evidence="1">The sequence shown here is derived from an EMBL/GenBank/DDBJ whole genome shotgun (WGS) entry which is preliminary data.</text>
</comment>
<protein>
    <submittedName>
        <fullName evidence="1">DNA/RNA polymerases superfamily protein</fullName>
    </submittedName>
</protein>
<organism evidence="1 2">
    <name type="scientific">Gossypium australe</name>
    <dbReference type="NCBI Taxonomy" id="47621"/>
    <lineage>
        <taxon>Eukaryota</taxon>
        <taxon>Viridiplantae</taxon>
        <taxon>Streptophyta</taxon>
        <taxon>Embryophyta</taxon>
        <taxon>Tracheophyta</taxon>
        <taxon>Spermatophyta</taxon>
        <taxon>Magnoliopsida</taxon>
        <taxon>eudicotyledons</taxon>
        <taxon>Gunneridae</taxon>
        <taxon>Pentapetalae</taxon>
        <taxon>rosids</taxon>
        <taxon>malvids</taxon>
        <taxon>Malvales</taxon>
        <taxon>Malvaceae</taxon>
        <taxon>Malvoideae</taxon>
        <taxon>Gossypium</taxon>
    </lineage>
</organism>
<dbReference type="EMBL" id="SMMG02000004">
    <property type="protein sequence ID" value="KAA3477098.1"/>
    <property type="molecule type" value="Genomic_DNA"/>
</dbReference>
<keyword evidence="2" id="KW-1185">Reference proteome</keyword>
<dbReference type="OrthoDB" id="1909122at2759"/>
<dbReference type="AlphaFoldDB" id="A0A5B6W7F8"/>
<accession>A0A5B6W7F8</accession>
<evidence type="ECO:0000313" key="2">
    <source>
        <dbReference type="Proteomes" id="UP000325315"/>
    </source>
</evidence>
<evidence type="ECO:0000313" key="1">
    <source>
        <dbReference type="EMBL" id="KAA3477098.1"/>
    </source>
</evidence>